<dbReference type="AlphaFoldDB" id="A0A1E3K8Q3"/>
<feature type="compositionally biased region" description="Polar residues" evidence="1">
    <location>
        <begin position="1"/>
        <end position="10"/>
    </location>
</feature>
<protein>
    <submittedName>
        <fullName evidence="2">Uncharacterized protein</fullName>
    </submittedName>
</protein>
<evidence type="ECO:0000256" key="1">
    <source>
        <dbReference type="SAM" id="MobiDB-lite"/>
    </source>
</evidence>
<feature type="compositionally biased region" description="Basic and acidic residues" evidence="1">
    <location>
        <begin position="422"/>
        <end position="434"/>
    </location>
</feature>
<gene>
    <name evidence="2" type="ORF">I350_02823</name>
</gene>
<feature type="compositionally biased region" description="Low complexity" evidence="1">
    <location>
        <begin position="76"/>
        <end position="92"/>
    </location>
</feature>
<sequence length="493" mass="53644">MPQDNTSRRSSWYPPDNRSRRASRGQASADASRFAPTSTRTGDYYDSAPQYPSQPTTGVRPRMVAQTTGHTPSYPPMSSYASPSSAYPVRPSGNVASSQDKYRRVGGSYTPTPQYMPLRYSDQATSGLGGPDSYAPQAIRTQAYEPAVRMPGSQPITVPSRIAGETPGRSQDSRGFSRPPTPGAPRRQDRRSLTPGAPLASRGGVDTRGTTTPTGSYGRRRSEPIDESGSNKSRSKLVIRNGAGTLTTLYPGDTYESAAGKTVHFSRDGIHYSTTDELGDITWSELPAERDERATGTQLPPPPTPPLATATSASAATQRPPSAVRPRTPLQSAQRGNSMQTGGLATIDKDFADRRPRSRSRNNTRATHDASYMATRRSGDALTRDPPGSSYPSHPEAKYSDAPPRGRQRSSNNSKQAEYDETPPRRIPGRERTQDLPYRNTQRTNLVVTINVRPDLVVEIPISSVCKLMKNMTNMKTGGRDILEPDMTRAPSE</sequence>
<accession>A0A1E3K8Q3</accession>
<comment type="caution">
    <text evidence="2">The sequence shown here is derived from an EMBL/GenBank/DDBJ whole genome shotgun (WGS) entry which is preliminary data.</text>
</comment>
<organism evidence="2 3">
    <name type="scientific">Cryptococcus amylolentus CBS 6273</name>
    <dbReference type="NCBI Taxonomy" id="1296118"/>
    <lineage>
        <taxon>Eukaryota</taxon>
        <taxon>Fungi</taxon>
        <taxon>Dikarya</taxon>
        <taxon>Basidiomycota</taxon>
        <taxon>Agaricomycotina</taxon>
        <taxon>Tremellomycetes</taxon>
        <taxon>Tremellales</taxon>
        <taxon>Cryptococcaceae</taxon>
        <taxon>Cryptococcus</taxon>
    </lineage>
</organism>
<evidence type="ECO:0000313" key="2">
    <source>
        <dbReference type="EMBL" id="ODO09223.1"/>
    </source>
</evidence>
<name>A0A1E3K8Q3_9TREE</name>
<proteinExistence type="predicted"/>
<dbReference type="Proteomes" id="UP000095149">
    <property type="component" value="Unassembled WGS sequence"/>
</dbReference>
<feature type="compositionally biased region" description="Polar residues" evidence="1">
    <location>
        <begin position="329"/>
        <end position="343"/>
    </location>
</feature>
<reference evidence="2 3" key="1">
    <citation type="submission" date="2016-06" db="EMBL/GenBank/DDBJ databases">
        <title>Evolution of pathogenesis and genome organization in the Tremellales.</title>
        <authorList>
            <person name="Cuomo C."/>
            <person name="Litvintseva A."/>
            <person name="Heitman J."/>
            <person name="Chen Y."/>
            <person name="Sun S."/>
            <person name="Springer D."/>
            <person name="Dromer F."/>
            <person name="Young S."/>
            <person name="Zeng Q."/>
            <person name="Chapman S."/>
            <person name="Gujja S."/>
            <person name="Saif S."/>
            <person name="Birren B."/>
        </authorList>
    </citation>
    <scope>NUCLEOTIDE SEQUENCE [LARGE SCALE GENOMIC DNA]</scope>
    <source>
        <strain evidence="2 3">CBS 6273</strain>
    </source>
</reference>
<evidence type="ECO:0000313" key="3">
    <source>
        <dbReference type="Proteomes" id="UP000095149"/>
    </source>
</evidence>
<dbReference type="EMBL" id="MEKH01000004">
    <property type="protein sequence ID" value="ODO09223.1"/>
    <property type="molecule type" value="Genomic_DNA"/>
</dbReference>
<feature type="region of interest" description="Disordered" evidence="1">
    <location>
        <begin position="147"/>
        <end position="254"/>
    </location>
</feature>
<feature type="region of interest" description="Disordered" evidence="1">
    <location>
        <begin position="1"/>
        <end position="135"/>
    </location>
</feature>
<feature type="compositionally biased region" description="Low complexity" evidence="1">
    <location>
        <begin position="307"/>
        <end position="322"/>
    </location>
</feature>
<feature type="region of interest" description="Disordered" evidence="1">
    <location>
        <begin position="285"/>
        <end position="440"/>
    </location>
</feature>
<feature type="compositionally biased region" description="Low complexity" evidence="1">
    <location>
        <begin position="24"/>
        <end position="33"/>
    </location>
</feature>